<proteinExistence type="predicted"/>
<dbReference type="EMBL" id="LDEV01003574">
    <property type="protein sequence ID" value="KLJ05655.1"/>
    <property type="molecule type" value="Genomic_DNA"/>
</dbReference>
<keyword evidence="2" id="KW-1185">Reference proteome</keyword>
<sequence>MDSSSPAKVPSPFAGHAESGLLSLGFCSVSAPRFVGFDLAQRALLQLQPTAGAAVQIVPALMIPLSSAVPPLGPNASLGLLDAMST</sequence>
<protein>
    <submittedName>
        <fullName evidence="1">Uncharacterized protein</fullName>
    </submittedName>
</protein>
<reference evidence="2" key="1">
    <citation type="journal article" date="2015" name="PLoS Genet.">
        <title>The dynamic genome and transcriptome of the human fungal pathogen Blastomyces and close relative Emmonsia.</title>
        <authorList>
            <person name="Munoz J.F."/>
            <person name="Gauthier G.M."/>
            <person name="Desjardins C.A."/>
            <person name="Gallo J.E."/>
            <person name="Holder J."/>
            <person name="Sullivan T.D."/>
            <person name="Marty A.J."/>
            <person name="Carmen J.C."/>
            <person name="Chen Z."/>
            <person name="Ding L."/>
            <person name="Gujja S."/>
            <person name="Magrini V."/>
            <person name="Misas E."/>
            <person name="Mitreva M."/>
            <person name="Priest M."/>
            <person name="Saif S."/>
            <person name="Whiston E.A."/>
            <person name="Young S."/>
            <person name="Zeng Q."/>
            <person name="Goldman W.E."/>
            <person name="Mardis E.R."/>
            <person name="Taylor J.W."/>
            <person name="McEwen J.G."/>
            <person name="Clay O.K."/>
            <person name="Klein B.S."/>
            <person name="Cuomo C.A."/>
        </authorList>
    </citation>
    <scope>NUCLEOTIDE SEQUENCE [LARGE SCALE GENOMIC DNA]</scope>
    <source>
        <strain evidence="2">UAMH 139</strain>
    </source>
</reference>
<evidence type="ECO:0000313" key="2">
    <source>
        <dbReference type="Proteomes" id="UP000053573"/>
    </source>
</evidence>
<gene>
    <name evidence="1" type="ORF">EMPG_09367</name>
</gene>
<evidence type="ECO:0000313" key="1">
    <source>
        <dbReference type="EMBL" id="KLJ05655.1"/>
    </source>
</evidence>
<dbReference type="AlphaFoldDB" id="A0A0H1B2Q0"/>
<accession>A0A0H1B2Q0</accession>
<dbReference type="Proteomes" id="UP000053573">
    <property type="component" value="Unassembled WGS sequence"/>
</dbReference>
<organism evidence="1 2">
    <name type="scientific">Blastomyces silverae</name>
    <dbReference type="NCBI Taxonomy" id="2060906"/>
    <lineage>
        <taxon>Eukaryota</taxon>
        <taxon>Fungi</taxon>
        <taxon>Dikarya</taxon>
        <taxon>Ascomycota</taxon>
        <taxon>Pezizomycotina</taxon>
        <taxon>Eurotiomycetes</taxon>
        <taxon>Eurotiomycetidae</taxon>
        <taxon>Onygenales</taxon>
        <taxon>Ajellomycetaceae</taxon>
        <taxon>Blastomyces</taxon>
    </lineage>
</organism>
<name>A0A0H1B2Q0_9EURO</name>
<comment type="caution">
    <text evidence="1">The sequence shown here is derived from an EMBL/GenBank/DDBJ whole genome shotgun (WGS) entry which is preliminary data.</text>
</comment>